<dbReference type="EMBL" id="KZ303494">
    <property type="protein sequence ID" value="PIA17411.1"/>
    <property type="molecule type" value="Genomic_DNA"/>
</dbReference>
<sequence>MPSYDVNVMDYTDINYNPYSLSRYLELPFCTEMDADGRWVLVTDLPFDPSLVPLPDNYNRVWLPYTCQMRRISYDTLTKTLNDRRRPIHWFGDSNTRRALKKITTLGEWCTLPEDLASRKCICEDQGERFPIYNTAASQTILDVNSTDGGHKVTGRYNPQQVPKDNIRIISLRVGGLTNNSNFLWQNHFASNLTKRFGHPSTIILSLTNWDAAFTSLSYFANQLDMLMERINDTYDGSAKIIVRTGQYFCCHTDTSSSHRRYSRLRNRAFDNYLISAIRLRLGKKYDIHVWDV</sequence>
<dbReference type="OrthoDB" id="2104804at2759"/>
<dbReference type="Proteomes" id="UP000242474">
    <property type="component" value="Unassembled WGS sequence"/>
</dbReference>
<reference evidence="1 2" key="1">
    <citation type="journal article" date="2015" name="Genome Biol. Evol.">
        <title>Phylogenomic analyses indicate that early fungi evolved digesting cell walls of algal ancestors of land plants.</title>
        <authorList>
            <person name="Chang Y."/>
            <person name="Wang S."/>
            <person name="Sekimoto S."/>
            <person name="Aerts A.L."/>
            <person name="Choi C."/>
            <person name="Clum A."/>
            <person name="LaButti K.M."/>
            <person name="Lindquist E.A."/>
            <person name="Yee Ngan C."/>
            <person name="Ohm R.A."/>
            <person name="Salamov A.A."/>
            <person name="Grigoriev I.V."/>
            <person name="Spatafora J.W."/>
            <person name="Berbee M.L."/>
        </authorList>
    </citation>
    <scope>NUCLEOTIDE SEQUENCE [LARGE SCALE GENOMIC DNA]</scope>
    <source>
        <strain evidence="1 2">NRRL 1564</strain>
    </source>
</reference>
<name>A0A2G5BEI7_COERN</name>
<feature type="non-terminal residue" evidence="1">
    <location>
        <position position="293"/>
    </location>
</feature>
<gene>
    <name evidence="1" type="ORF">COEREDRAFT_80430</name>
</gene>
<protein>
    <submittedName>
        <fullName evidence="1">Uncharacterized protein</fullName>
    </submittedName>
</protein>
<dbReference type="AlphaFoldDB" id="A0A2G5BEI7"/>
<evidence type="ECO:0000313" key="2">
    <source>
        <dbReference type="Proteomes" id="UP000242474"/>
    </source>
</evidence>
<proteinExistence type="predicted"/>
<accession>A0A2G5BEI7</accession>
<evidence type="ECO:0000313" key="1">
    <source>
        <dbReference type="EMBL" id="PIA17411.1"/>
    </source>
</evidence>
<keyword evidence="2" id="KW-1185">Reference proteome</keyword>
<organism evidence="1 2">
    <name type="scientific">Coemansia reversa (strain ATCC 12441 / NRRL 1564)</name>
    <dbReference type="NCBI Taxonomy" id="763665"/>
    <lineage>
        <taxon>Eukaryota</taxon>
        <taxon>Fungi</taxon>
        <taxon>Fungi incertae sedis</taxon>
        <taxon>Zoopagomycota</taxon>
        <taxon>Kickxellomycotina</taxon>
        <taxon>Kickxellomycetes</taxon>
        <taxon>Kickxellales</taxon>
        <taxon>Kickxellaceae</taxon>
        <taxon>Coemansia</taxon>
    </lineage>
</organism>